<dbReference type="PROSITE" id="PS50895">
    <property type="entry name" value="SURF1"/>
    <property type="match status" value="1"/>
</dbReference>
<name>A0A2S9H130_9BURK</name>
<keyword evidence="6" id="KW-1003">Cell membrane</keyword>
<dbReference type="OrthoDB" id="9789940at2"/>
<evidence type="ECO:0000313" key="7">
    <source>
        <dbReference type="EMBL" id="PRC93695.1"/>
    </source>
</evidence>
<dbReference type="Pfam" id="PF02104">
    <property type="entry name" value="SURF1"/>
    <property type="match status" value="1"/>
</dbReference>
<dbReference type="InterPro" id="IPR002994">
    <property type="entry name" value="Surf1/Shy1"/>
</dbReference>
<dbReference type="EMBL" id="PUGF01000006">
    <property type="protein sequence ID" value="PRC93695.1"/>
    <property type="molecule type" value="Genomic_DNA"/>
</dbReference>
<evidence type="ECO:0000256" key="6">
    <source>
        <dbReference type="RuleBase" id="RU363076"/>
    </source>
</evidence>
<dbReference type="CDD" id="cd06662">
    <property type="entry name" value="SURF1"/>
    <property type="match status" value="1"/>
</dbReference>
<comment type="caution">
    <text evidence="6">Lacks conserved residue(s) required for the propagation of feature annotation.</text>
</comment>
<reference evidence="7 8" key="1">
    <citation type="submission" date="2018-02" db="EMBL/GenBank/DDBJ databases">
        <title>Solimicrobium silvestre gen. nov., sp. nov., isolated from alpine forest soil.</title>
        <authorList>
            <person name="Margesin R."/>
            <person name="Albuquerque L."/>
            <person name="Zhang D.-C."/>
            <person name="Froufe H.J.C."/>
            <person name="Severino R."/>
            <person name="Roxo I."/>
            <person name="Egas C."/>
            <person name="Da Costa M.S."/>
        </authorList>
    </citation>
    <scope>NUCLEOTIDE SEQUENCE [LARGE SCALE GENOMIC DNA]</scope>
    <source>
        <strain evidence="7 8">S20-91</strain>
    </source>
</reference>
<proteinExistence type="inferred from homology"/>
<feature type="transmembrane region" description="Helical" evidence="6">
    <location>
        <begin position="211"/>
        <end position="230"/>
    </location>
</feature>
<dbReference type="PANTHER" id="PTHR23427">
    <property type="entry name" value="SURFEIT LOCUS PROTEIN"/>
    <property type="match status" value="1"/>
</dbReference>
<gene>
    <name evidence="7" type="ORF">S2091_1696</name>
</gene>
<keyword evidence="3 6" id="KW-0812">Transmembrane</keyword>
<dbReference type="RefSeq" id="WP_105531356.1">
    <property type="nucleotide sequence ID" value="NZ_PUGF01000006.1"/>
</dbReference>
<dbReference type="InterPro" id="IPR045214">
    <property type="entry name" value="Surf1/Surf4"/>
</dbReference>
<evidence type="ECO:0000256" key="5">
    <source>
        <dbReference type="ARBA" id="ARBA00023136"/>
    </source>
</evidence>
<organism evidence="7 8">
    <name type="scientific">Solimicrobium silvestre</name>
    <dbReference type="NCBI Taxonomy" id="2099400"/>
    <lineage>
        <taxon>Bacteria</taxon>
        <taxon>Pseudomonadati</taxon>
        <taxon>Pseudomonadota</taxon>
        <taxon>Betaproteobacteria</taxon>
        <taxon>Burkholderiales</taxon>
        <taxon>Oxalobacteraceae</taxon>
        <taxon>Solimicrobium</taxon>
    </lineage>
</organism>
<evidence type="ECO:0000256" key="4">
    <source>
        <dbReference type="ARBA" id="ARBA00022989"/>
    </source>
</evidence>
<evidence type="ECO:0000256" key="3">
    <source>
        <dbReference type="ARBA" id="ARBA00022692"/>
    </source>
</evidence>
<dbReference type="GO" id="GO:0005886">
    <property type="term" value="C:plasma membrane"/>
    <property type="evidence" value="ECO:0007669"/>
    <property type="project" value="UniProtKB-SubCell"/>
</dbReference>
<dbReference type="PROSITE" id="PS51257">
    <property type="entry name" value="PROKAR_LIPOPROTEIN"/>
    <property type="match status" value="1"/>
</dbReference>
<evidence type="ECO:0000256" key="1">
    <source>
        <dbReference type="ARBA" id="ARBA00004370"/>
    </source>
</evidence>
<dbReference type="AlphaFoldDB" id="A0A2S9H130"/>
<comment type="similarity">
    <text evidence="2 6">Belongs to the SURF1 family.</text>
</comment>
<keyword evidence="8" id="KW-1185">Reference proteome</keyword>
<evidence type="ECO:0000313" key="8">
    <source>
        <dbReference type="Proteomes" id="UP000237839"/>
    </source>
</evidence>
<keyword evidence="5 6" id="KW-0472">Membrane</keyword>
<sequence>MLTFRFRLVPFIATLLLVALGCSLSYWQTQRAHQKEAIEAKLLARENTPAIPLPSSQDINQIEYTRVVLTGEFVKDWPVYLDNRPMNGMAGIVVMMPFKLQGQSSYVLIARGWLPRNSLDRAAIKKYQTPSGLIQIEGTLKANSGHVLQLGQSATLQPNALIQNLEVNAFIAASKLPTYPFIVEQTKGPEDGLLRDWPRASMGSERHRGYAFQWLALAGMALLFYLVTGLKRGK</sequence>
<keyword evidence="4 6" id="KW-1133">Transmembrane helix</keyword>
<comment type="caution">
    <text evidence="7">The sequence shown here is derived from an EMBL/GenBank/DDBJ whole genome shotgun (WGS) entry which is preliminary data.</text>
</comment>
<comment type="subcellular location">
    <subcellularLocation>
        <location evidence="6">Cell membrane</location>
        <topology evidence="6">Multi-pass membrane protein</topology>
    </subcellularLocation>
    <subcellularLocation>
        <location evidence="1">Membrane</location>
    </subcellularLocation>
</comment>
<protein>
    <recommendedName>
        <fullName evidence="6">SURF1-like protein</fullName>
    </recommendedName>
</protein>
<dbReference type="PANTHER" id="PTHR23427:SF2">
    <property type="entry name" value="SURFEIT LOCUS PROTEIN 1"/>
    <property type="match status" value="1"/>
</dbReference>
<evidence type="ECO:0000256" key="2">
    <source>
        <dbReference type="ARBA" id="ARBA00007165"/>
    </source>
</evidence>
<dbReference type="Proteomes" id="UP000237839">
    <property type="component" value="Unassembled WGS sequence"/>
</dbReference>
<accession>A0A2S9H130</accession>